<evidence type="ECO:0000256" key="3">
    <source>
        <dbReference type="ARBA" id="ARBA00022723"/>
    </source>
</evidence>
<dbReference type="GO" id="GO:0019521">
    <property type="term" value="P:D-gluconate metabolic process"/>
    <property type="evidence" value="ECO:0007669"/>
    <property type="project" value="UniProtKB-KW"/>
</dbReference>
<dbReference type="SUPFAM" id="SSF52016">
    <property type="entry name" value="LeuD/IlvD-like"/>
    <property type="match status" value="1"/>
</dbReference>
<dbReference type="EC" id="4.2.1.12" evidence="9 10"/>
<dbReference type="GO" id="GO:0009255">
    <property type="term" value="P:Entner-Doudoroff pathway through 6-phosphogluconate"/>
    <property type="evidence" value="ECO:0007669"/>
    <property type="project" value="UniProtKB-UniRule"/>
</dbReference>
<dbReference type="GO" id="GO:0004456">
    <property type="term" value="F:phosphogluconate dehydratase activity"/>
    <property type="evidence" value="ECO:0007669"/>
    <property type="project" value="UniProtKB-UniRule"/>
</dbReference>
<comment type="function">
    <text evidence="9">Catalyzes the dehydration of 6-phospho-D-gluconate to 2-dehydro-3-deoxy-6-phospho-D-gluconate.</text>
</comment>
<dbReference type="Pfam" id="PF00920">
    <property type="entry name" value="ILVD_EDD_N"/>
    <property type="match status" value="1"/>
</dbReference>
<dbReference type="InterPro" id="IPR056740">
    <property type="entry name" value="ILV_EDD_C"/>
</dbReference>
<keyword evidence="4 9" id="KW-0408">Iron</keyword>
<accession>A0A370KVC7</accession>
<feature type="domain" description="Dihydroxy-acid/6-phosphogluconate dehydratase C-terminal" evidence="12">
    <location>
        <begin position="408"/>
        <end position="601"/>
    </location>
</feature>
<evidence type="ECO:0000256" key="2">
    <source>
        <dbReference type="ARBA" id="ARBA00022485"/>
    </source>
</evidence>
<dbReference type="UniPathway" id="UPA00226"/>
<dbReference type="InterPro" id="IPR037237">
    <property type="entry name" value="IlvD/EDD_N"/>
</dbReference>
<organism evidence="13 14">
    <name type="scientific">Rhizobium grahamii</name>
    <dbReference type="NCBI Taxonomy" id="1120045"/>
    <lineage>
        <taxon>Bacteria</taxon>
        <taxon>Pseudomonadati</taxon>
        <taxon>Pseudomonadota</taxon>
        <taxon>Alphaproteobacteria</taxon>
        <taxon>Hyphomicrobiales</taxon>
        <taxon>Rhizobiaceae</taxon>
        <taxon>Rhizobium/Agrobacterium group</taxon>
        <taxon>Rhizobium</taxon>
    </lineage>
</organism>
<dbReference type="GO" id="GO:0046872">
    <property type="term" value="F:metal ion binding"/>
    <property type="evidence" value="ECO:0007669"/>
    <property type="project" value="UniProtKB-KW"/>
</dbReference>
<evidence type="ECO:0000256" key="10">
    <source>
        <dbReference type="NCBIfam" id="TIGR01196"/>
    </source>
</evidence>
<dbReference type="InterPro" id="IPR000581">
    <property type="entry name" value="ILV_EDD_N"/>
</dbReference>
<reference evidence="13 14" key="1">
    <citation type="submission" date="2017-03" db="EMBL/GenBank/DDBJ databases">
        <title>Genome analysis of Rhizobial strains effectives or ineffectives for nitrogen fixation isolated from bean seeds.</title>
        <authorList>
            <person name="Peralta H."/>
            <person name="Aguilar-Vera A."/>
            <person name="Mora Y."/>
            <person name="Vargas-Lagunas C."/>
            <person name="Girard L."/>
            <person name="Mora J."/>
        </authorList>
    </citation>
    <scope>NUCLEOTIDE SEQUENCE [LARGE SCALE GENOMIC DNA]</scope>
    <source>
        <strain evidence="13 14">CCGM3</strain>
    </source>
</reference>
<evidence type="ECO:0000259" key="11">
    <source>
        <dbReference type="Pfam" id="PF00920"/>
    </source>
</evidence>
<dbReference type="Pfam" id="PF24877">
    <property type="entry name" value="ILV_EDD_C"/>
    <property type="match status" value="1"/>
</dbReference>
<dbReference type="PANTHER" id="PTHR43661">
    <property type="entry name" value="D-XYLONATE DEHYDRATASE"/>
    <property type="match status" value="1"/>
</dbReference>
<evidence type="ECO:0000256" key="9">
    <source>
        <dbReference type="HAMAP-Rule" id="MF_02094"/>
    </source>
</evidence>
<evidence type="ECO:0000256" key="5">
    <source>
        <dbReference type="ARBA" id="ARBA00023014"/>
    </source>
</evidence>
<gene>
    <name evidence="9" type="primary">edd</name>
    <name evidence="13" type="ORF">B5K06_03715</name>
</gene>
<dbReference type="RefSeq" id="WP_114711477.1">
    <property type="nucleotide sequence ID" value="NZ_KZ857258.1"/>
</dbReference>
<dbReference type="OrthoDB" id="9807077at2"/>
<keyword evidence="7 9" id="KW-0456">Lyase</keyword>
<dbReference type="FunFam" id="3.50.30.80:FF:000001">
    <property type="entry name" value="Dihydroxy-acid dehydratase"/>
    <property type="match status" value="1"/>
</dbReference>
<dbReference type="InterPro" id="IPR020558">
    <property type="entry name" value="DiOHA_6PGluconate_deHydtase_CS"/>
</dbReference>
<keyword evidence="8 9" id="KW-0119">Carbohydrate metabolism</keyword>
<keyword evidence="6 9" id="KW-0311">Gluconate utilization</keyword>
<dbReference type="PANTHER" id="PTHR43661:SF1">
    <property type="entry name" value="PHOSPHOGLUCONATE DEHYDRATASE"/>
    <property type="match status" value="1"/>
</dbReference>
<dbReference type="Proteomes" id="UP000254939">
    <property type="component" value="Unassembled WGS sequence"/>
</dbReference>
<dbReference type="GO" id="GO:0005829">
    <property type="term" value="C:cytosol"/>
    <property type="evidence" value="ECO:0007669"/>
    <property type="project" value="TreeGrafter"/>
</dbReference>
<comment type="similarity">
    <text evidence="1 9">Belongs to the IlvD/Edd family.</text>
</comment>
<comment type="cofactor">
    <cofactor evidence="9">
        <name>[4Fe-4S] cluster</name>
        <dbReference type="ChEBI" id="CHEBI:49883"/>
    </cofactor>
    <text evidence="9">Binds 1 [4Fe-4S] cluster.</text>
</comment>
<feature type="binding site" evidence="9">
    <location>
        <position position="156"/>
    </location>
    <ligand>
        <name>[4Fe-4S] cluster</name>
        <dbReference type="ChEBI" id="CHEBI:49883"/>
    </ligand>
</feature>
<evidence type="ECO:0000313" key="13">
    <source>
        <dbReference type="EMBL" id="RDJ15421.1"/>
    </source>
</evidence>
<evidence type="ECO:0000256" key="7">
    <source>
        <dbReference type="ARBA" id="ARBA00023239"/>
    </source>
</evidence>
<evidence type="ECO:0000256" key="4">
    <source>
        <dbReference type="ARBA" id="ARBA00023004"/>
    </source>
</evidence>
<evidence type="ECO:0000256" key="1">
    <source>
        <dbReference type="ARBA" id="ARBA00006486"/>
    </source>
</evidence>
<proteinExistence type="inferred from homology"/>
<dbReference type="InterPro" id="IPR004786">
    <property type="entry name" value="6-phosphgluc_deHydtase"/>
</dbReference>
<dbReference type="InterPro" id="IPR042096">
    <property type="entry name" value="Dihydro-acid_dehy_C"/>
</dbReference>
<dbReference type="Gene3D" id="3.50.30.80">
    <property type="entry name" value="IlvD/EDD C-terminal domain-like"/>
    <property type="match status" value="1"/>
</dbReference>
<sequence length="606" mass="64222">MSANARISAITARIVERSKPTRGLYLERLRNAASKSVSRSVLGCANLAHGFAVCSPAEKDALAGDRVPNLGIITSYNDMLSAHQPFETYPAIIREAAAEAGGIAQVAGAVPAMCDGVTQGQPGMELSLFSRDLIAMAAGVGLSHNMFDAALFLGVCDKIVPGLVIAALSFGHLPAIFVPAGPMTSGLPNDEKSRVRQLYAEGKVGRAELLEAESKSYHGPGTCTFYGTANSNQMLMEIMGFHMPGSSFINPGTPLREAFTREAAKRALAITAQGNEFTPAGEMIDERSVVNGVVGLHATGGSTNHTLHLVAMARAAGIQLTWQDIAELSEIVPLLARVYPNGLADVNHFHAAGGMGFLIKELLKHGMVHDDVRTVFGHGLQAYTIDPRLGDDGAIVREPAPEKSVDPKVLANIETPFQANGGLKMLRGNIGKAVIKISAVKPDRHVIEAPAVVFHSQQELQDAFKEGKLNKDFIAVVRFQGPKANGMPELHKLTPPLGVLQDRGFRVALLTDGRMSGASGKVPAAIHVTPEAVDGGPIARIKDGDIIRLDAIAGTLEVLVDAADMAERESVVADLSENEFGMGRDLFAPFRRAVGPSDRGASVLFH</sequence>
<keyword evidence="5 9" id="KW-0411">Iron-sulfur</keyword>
<dbReference type="AlphaFoldDB" id="A0A370KVC7"/>
<feature type="domain" description="Dihydroxy-acid/6-phosphogluconate dehydratase N-terminal" evidence="11">
    <location>
        <begin position="68"/>
        <end position="381"/>
    </location>
</feature>
<evidence type="ECO:0000259" key="12">
    <source>
        <dbReference type="Pfam" id="PF24877"/>
    </source>
</evidence>
<dbReference type="PROSITE" id="PS00886">
    <property type="entry name" value="ILVD_EDD_1"/>
    <property type="match status" value="1"/>
</dbReference>
<dbReference type="SUPFAM" id="SSF143975">
    <property type="entry name" value="IlvD/EDD N-terminal domain-like"/>
    <property type="match status" value="1"/>
</dbReference>
<dbReference type="HAMAP" id="MF_02094">
    <property type="entry name" value="Edd"/>
    <property type="match status" value="1"/>
</dbReference>
<name>A0A370KVC7_9HYPH</name>
<dbReference type="PROSITE" id="PS00887">
    <property type="entry name" value="ILVD_EDD_2"/>
    <property type="match status" value="1"/>
</dbReference>
<keyword evidence="2 9" id="KW-0004">4Fe-4S</keyword>
<dbReference type="GO" id="GO:0051539">
    <property type="term" value="F:4 iron, 4 sulfur cluster binding"/>
    <property type="evidence" value="ECO:0007669"/>
    <property type="project" value="UniProtKB-UniRule"/>
</dbReference>
<evidence type="ECO:0000313" key="14">
    <source>
        <dbReference type="Proteomes" id="UP000254939"/>
    </source>
</evidence>
<comment type="pathway">
    <text evidence="9">Carbohydrate metabolism; Entner-Doudoroff pathway.</text>
</comment>
<evidence type="ECO:0000256" key="6">
    <source>
        <dbReference type="ARBA" id="ARBA00023064"/>
    </source>
</evidence>
<feature type="binding site" evidence="9">
    <location>
        <position position="223"/>
    </location>
    <ligand>
        <name>[4Fe-4S] cluster</name>
        <dbReference type="ChEBI" id="CHEBI:49883"/>
    </ligand>
</feature>
<evidence type="ECO:0000256" key="8">
    <source>
        <dbReference type="ARBA" id="ARBA00023277"/>
    </source>
</evidence>
<protein>
    <recommendedName>
        <fullName evidence="9 10">Phosphogluconate dehydratase</fullName>
        <ecNumber evidence="9 10">4.2.1.12</ecNumber>
    </recommendedName>
</protein>
<dbReference type="EMBL" id="NAAC01000004">
    <property type="protein sequence ID" value="RDJ15421.1"/>
    <property type="molecule type" value="Genomic_DNA"/>
</dbReference>
<comment type="catalytic activity">
    <reaction evidence="9">
        <text>6-phospho-D-gluconate = 2-dehydro-3-deoxy-6-phospho-D-gluconate + H2O</text>
        <dbReference type="Rhea" id="RHEA:17277"/>
        <dbReference type="ChEBI" id="CHEBI:15377"/>
        <dbReference type="ChEBI" id="CHEBI:57569"/>
        <dbReference type="ChEBI" id="CHEBI:58759"/>
        <dbReference type="EC" id="4.2.1.12"/>
    </reaction>
</comment>
<comment type="caution">
    <text evidence="13">The sequence shown here is derived from an EMBL/GenBank/DDBJ whole genome shotgun (WGS) entry which is preliminary data.</text>
</comment>
<dbReference type="NCBIfam" id="TIGR01196">
    <property type="entry name" value="edd"/>
    <property type="match status" value="1"/>
</dbReference>
<keyword evidence="3 9" id="KW-0479">Metal-binding</keyword>